<feature type="active site" description="Proton donor" evidence="5">
    <location>
        <position position="129"/>
    </location>
</feature>
<organism evidence="7 8">
    <name type="scientific">Novosphingobium mathurense</name>
    <dbReference type="NCBI Taxonomy" id="428990"/>
    <lineage>
        <taxon>Bacteria</taxon>
        <taxon>Pseudomonadati</taxon>
        <taxon>Pseudomonadota</taxon>
        <taxon>Alphaproteobacteria</taxon>
        <taxon>Sphingomonadales</taxon>
        <taxon>Sphingomonadaceae</taxon>
        <taxon>Novosphingobium</taxon>
    </lineage>
</organism>
<reference evidence="8" key="1">
    <citation type="submission" date="2017-02" db="EMBL/GenBank/DDBJ databases">
        <authorList>
            <person name="Varghese N."/>
            <person name="Submissions S."/>
        </authorList>
    </citation>
    <scope>NUCLEOTIDE SEQUENCE [LARGE SCALE GENOMIC DNA]</scope>
    <source>
        <strain evidence="8">SM117</strain>
    </source>
</reference>
<dbReference type="InterPro" id="IPR017867">
    <property type="entry name" value="Tyr_phospatase_low_mol_wt"/>
</dbReference>
<dbReference type="EC" id="3.1.3.48" evidence="2"/>
<evidence type="ECO:0000256" key="1">
    <source>
        <dbReference type="ARBA" id="ARBA00011063"/>
    </source>
</evidence>
<feature type="active site" description="Nucleophile" evidence="5">
    <location>
        <position position="14"/>
    </location>
</feature>
<evidence type="ECO:0000313" key="8">
    <source>
        <dbReference type="Proteomes" id="UP000190989"/>
    </source>
</evidence>
<evidence type="ECO:0000256" key="4">
    <source>
        <dbReference type="ARBA" id="ARBA00022912"/>
    </source>
</evidence>
<dbReference type="InterPro" id="IPR050438">
    <property type="entry name" value="LMW_PTPase"/>
</dbReference>
<dbReference type="Proteomes" id="UP000190989">
    <property type="component" value="Unassembled WGS sequence"/>
</dbReference>
<sequence>MSREPFQSSVLFVCLGNICRSPLAEAALRHEALLAGLELCVDSAGTGSWHVGNPPDPRAQAEALRHDIDISNYRARQVSREDFERFDHVIALDRANYTDLERLAPRNPRARLSMLLDHVPGMEGSDVADPYFGGPEGFEETWHEVELAARHLVAALLDDAL</sequence>
<evidence type="ECO:0000256" key="2">
    <source>
        <dbReference type="ARBA" id="ARBA00013064"/>
    </source>
</evidence>
<dbReference type="PANTHER" id="PTHR11717">
    <property type="entry name" value="LOW MOLECULAR WEIGHT PROTEIN TYROSINE PHOSPHATASE"/>
    <property type="match status" value="1"/>
</dbReference>
<dbReference type="CDD" id="cd16343">
    <property type="entry name" value="LMWPTP"/>
    <property type="match status" value="1"/>
</dbReference>
<dbReference type="SUPFAM" id="SSF52788">
    <property type="entry name" value="Phosphotyrosine protein phosphatases I"/>
    <property type="match status" value="1"/>
</dbReference>
<dbReference type="STRING" id="428990.SAMN06295987_101520"/>
<accession>A0A1U6GUU5</accession>
<dbReference type="PRINTS" id="PR00719">
    <property type="entry name" value="LMWPTPASE"/>
</dbReference>
<dbReference type="Gene3D" id="3.40.50.2300">
    <property type="match status" value="1"/>
</dbReference>
<protein>
    <recommendedName>
        <fullName evidence="2">protein-tyrosine-phosphatase</fullName>
        <ecNumber evidence="2">3.1.3.48</ecNumber>
    </recommendedName>
</protein>
<keyword evidence="3" id="KW-0378">Hydrolase</keyword>
<name>A0A1U6GUU5_9SPHN</name>
<dbReference type="PANTHER" id="PTHR11717:SF7">
    <property type="entry name" value="LOW MOLECULAR WEIGHT PHOSPHOTYROSINE PROTEIN PHOSPHATASE"/>
    <property type="match status" value="1"/>
</dbReference>
<feature type="domain" description="Phosphotyrosine protein phosphatase I" evidence="6">
    <location>
        <begin position="8"/>
        <end position="155"/>
    </location>
</feature>
<evidence type="ECO:0000313" key="7">
    <source>
        <dbReference type="EMBL" id="SLJ87264.1"/>
    </source>
</evidence>
<dbReference type="EMBL" id="FVZE01000001">
    <property type="protein sequence ID" value="SLJ87264.1"/>
    <property type="molecule type" value="Genomic_DNA"/>
</dbReference>
<keyword evidence="4" id="KW-0904">Protein phosphatase</keyword>
<keyword evidence="8" id="KW-1185">Reference proteome</keyword>
<comment type="similarity">
    <text evidence="1">Belongs to the low molecular weight phosphotyrosine protein phosphatase family.</text>
</comment>
<evidence type="ECO:0000256" key="3">
    <source>
        <dbReference type="ARBA" id="ARBA00022801"/>
    </source>
</evidence>
<proteinExistence type="inferred from homology"/>
<dbReference type="InterPro" id="IPR036196">
    <property type="entry name" value="Ptyr_pPase_sf"/>
</dbReference>
<feature type="active site" evidence="5">
    <location>
        <position position="20"/>
    </location>
</feature>
<dbReference type="AlphaFoldDB" id="A0A1U6GUU5"/>
<evidence type="ECO:0000259" key="6">
    <source>
        <dbReference type="SMART" id="SM00226"/>
    </source>
</evidence>
<dbReference type="InterPro" id="IPR023485">
    <property type="entry name" value="Ptyr_pPase"/>
</dbReference>
<dbReference type="Pfam" id="PF01451">
    <property type="entry name" value="LMWPc"/>
    <property type="match status" value="1"/>
</dbReference>
<dbReference type="RefSeq" id="WP_079729377.1">
    <property type="nucleotide sequence ID" value="NZ_FVZE01000001.1"/>
</dbReference>
<dbReference type="SMART" id="SM00226">
    <property type="entry name" value="LMWPc"/>
    <property type="match status" value="1"/>
</dbReference>
<evidence type="ECO:0000256" key="5">
    <source>
        <dbReference type="PIRSR" id="PIRSR617867-1"/>
    </source>
</evidence>
<gene>
    <name evidence="7" type="ORF">SAMN06295987_101520</name>
</gene>
<dbReference type="GO" id="GO:0004725">
    <property type="term" value="F:protein tyrosine phosphatase activity"/>
    <property type="evidence" value="ECO:0007669"/>
    <property type="project" value="UniProtKB-EC"/>
</dbReference>